<dbReference type="Pfam" id="PF21088">
    <property type="entry name" value="MS_channel_1st"/>
    <property type="match status" value="1"/>
</dbReference>
<evidence type="ECO:0000313" key="13">
    <source>
        <dbReference type="EMBL" id="MBC8177918.1"/>
    </source>
</evidence>
<protein>
    <submittedName>
        <fullName evidence="13">Mechanosensitive ion channel family protein</fullName>
    </submittedName>
</protein>
<dbReference type="InterPro" id="IPR006685">
    <property type="entry name" value="MscS_channel_2nd"/>
</dbReference>
<keyword evidence="4 7" id="KW-0812">Transmembrane</keyword>
<gene>
    <name evidence="13" type="ORF">H8E19_10985</name>
</gene>
<dbReference type="Pfam" id="PF25392">
    <property type="entry name" value="MS_channel_TM1"/>
    <property type="match status" value="1"/>
</dbReference>
<evidence type="ECO:0000256" key="2">
    <source>
        <dbReference type="ARBA" id="ARBA00008017"/>
    </source>
</evidence>
<dbReference type="InterPro" id="IPR049142">
    <property type="entry name" value="MS_channel_1st"/>
</dbReference>
<feature type="chain" id="PRO_5035312184" evidence="8">
    <location>
        <begin position="29"/>
        <end position="750"/>
    </location>
</feature>
<dbReference type="SUPFAM" id="SSF50182">
    <property type="entry name" value="Sm-like ribonucleoproteins"/>
    <property type="match status" value="1"/>
</dbReference>
<feature type="transmembrane region" description="Helical" evidence="7">
    <location>
        <begin position="178"/>
        <end position="199"/>
    </location>
</feature>
<dbReference type="GO" id="GO:0005886">
    <property type="term" value="C:plasma membrane"/>
    <property type="evidence" value="ECO:0007669"/>
    <property type="project" value="UniProtKB-SubCell"/>
</dbReference>
<feature type="transmembrane region" description="Helical" evidence="7">
    <location>
        <begin position="340"/>
        <end position="362"/>
    </location>
</feature>
<dbReference type="InterPro" id="IPR023408">
    <property type="entry name" value="MscS_beta-dom_sf"/>
</dbReference>
<evidence type="ECO:0000259" key="12">
    <source>
        <dbReference type="Pfam" id="PF25392"/>
    </source>
</evidence>
<name>A0A8J6N188_9DELT</name>
<evidence type="ECO:0000256" key="5">
    <source>
        <dbReference type="ARBA" id="ARBA00022989"/>
    </source>
</evidence>
<dbReference type="InterPro" id="IPR010920">
    <property type="entry name" value="LSM_dom_sf"/>
</dbReference>
<comment type="subcellular location">
    <subcellularLocation>
        <location evidence="1">Cell membrane</location>
        <topology evidence="1">Multi-pass membrane protein</topology>
    </subcellularLocation>
</comment>
<feature type="transmembrane region" description="Helical" evidence="7">
    <location>
        <begin position="508"/>
        <end position="530"/>
    </location>
</feature>
<evidence type="ECO:0000256" key="4">
    <source>
        <dbReference type="ARBA" id="ARBA00022692"/>
    </source>
</evidence>
<feature type="domain" description="Mechanosensitive ion channel transmembrane helices 2/3" evidence="11">
    <location>
        <begin position="512"/>
        <end position="552"/>
    </location>
</feature>
<keyword evidence="6 7" id="KW-0472">Membrane</keyword>
<evidence type="ECO:0000256" key="7">
    <source>
        <dbReference type="SAM" id="Phobius"/>
    </source>
</evidence>
<evidence type="ECO:0000259" key="10">
    <source>
        <dbReference type="Pfam" id="PF21082"/>
    </source>
</evidence>
<dbReference type="Gene3D" id="3.30.70.100">
    <property type="match status" value="1"/>
</dbReference>
<feature type="transmembrane region" description="Helical" evidence="7">
    <location>
        <begin position="284"/>
        <end position="308"/>
    </location>
</feature>
<comment type="similarity">
    <text evidence="2">Belongs to the MscS (TC 1.A.23) family.</text>
</comment>
<evidence type="ECO:0000259" key="9">
    <source>
        <dbReference type="Pfam" id="PF00924"/>
    </source>
</evidence>
<evidence type="ECO:0000256" key="8">
    <source>
        <dbReference type="SAM" id="SignalP"/>
    </source>
</evidence>
<feature type="transmembrane region" description="Helical" evidence="7">
    <location>
        <begin position="536"/>
        <end position="555"/>
    </location>
</feature>
<feature type="domain" description="Mechanosensitive ion channel MscS C-terminal" evidence="10">
    <location>
        <begin position="624"/>
        <end position="711"/>
    </location>
</feature>
<evidence type="ECO:0000259" key="11">
    <source>
        <dbReference type="Pfam" id="PF21088"/>
    </source>
</evidence>
<dbReference type="Pfam" id="PF21082">
    <property type="entry name" value="MS_channel_3rd"/>
    <property type="match status" value="1"/>
</dbReference>
<feature type="transmembrane region" description="Helical" evidence="7">
    <location>
        <begin position="136"/>
        <end position="157"/>
    </location>
</feature>
<evidence type="ECO:0000256" key="3">
    <source>
        <dbReference type="ARBA" id="ARBA00022475"/>
    </source>
</evidence>
<dbReference type="InterPro" id="IPR057485">
    <property type="entry name" value="YbiO-like_TM1"/>
</dbReference>
<dbReference type="SUPFAM" id="SSF82861">
    <property type="entry name" value="Mechanosensitive channel protein MscS (YggB), transmembrane region"/>
    <property type="match status" value="1"/>
</dbReference>
<feature type="transmembrane region" description="Helical" evidence="7">
    <location>
        <begin position="458"/>
        <end position="487"/>
    </location>
</feature>
<dbReference type="EMBL" id="JACNJD010000245">
    <property type="protein sequence ID" value="MBC8177918.1"/>
    <property type="molecule type" value="Genomic_DNA"/>
</dbReference>
<dbReference type="InterPro" id="IPR045276">
    <property type="entry name" value="YbiO_bact"/>
</dbReference>
<dbReference type="PANTHER" id="PTHR30460">
    <property type="entry name" value="MODERATE CONDUCTANCE MECHANOSENSITIVE CHANNEL YBIO"/>
    <property type="match status" value="1"/>
</dbReference>
<feature type="transmembrane region" description="Helical" evidence="7">
    <location>
        <begin position="426"/>
        <end position="446"/>
    </location>
</feature>
<feature type="transmembrane region" description="Helical" evidence="7">
    <location>
        <begin position="368"/>
        <end position="387"/>
    </location>
</feature>
<reference evidence="13 14" key="1">
    <citation type="submission" date="2020-08" db="EMBL/GenBank/DDBJ databases">
        <title>Bridging the membrane lipid divide: bacteria of the FCB group superphylum have the potential to synthesize archaeal ether lipids.</title>
        <authorList>
            <person name="Villanueva L."/>
            <person name="Von Meijenfeldt F.A.B."/>
            <person name="Westbye A.B."/>
            <person name="Yadav S."/>
            <person name="Hopmans E.C."/>
            <person name="Dutilh B.E."/>
            <person name="Sinninghe Damste J.S."/>
        </authorList>
    </citation>
    <scope>NUCLEOTIDE SEQUENCE [LARGE SCALE GENOMIC DNA]</scope>
    <source>
        <strain evidence="13">NIOZ-UU27</strain>
    </source>
</reference>
<feature type="transmembrane region" description="Helical" evidence="7">
    <location>
        <begin position="261"/>
        <end position="278"/>
    </location>
</feature>
<dbReference type="InterPro" id="IPR049278">
    <property type="entry name" value="MS_channel_C"/>
</dbReference>
<accession>A0A8J6N188</accession>
<dbReference type="Gene3D" id="2.30.30.60">
    <property type="match status" value="1"/>
</dbReference>
<dbReference type="InterPro" id="IPR011014">
    <property type="entry name" value="MscS_channel_TM-2"/>
</dbReference>
<organism evidence="13 14">
    <name type="scientific">Candidatus Desulfacyla euxinica</name>
    <dbReference type="NCBI Taxonomy" id="2841693"/>
    <lineage>
        <taxon>Bacteria</taxon>
        <taxon>Deltaproteobacteria</taxon>
        <taxon>Candidatus Desulfacyla</taxon>
    </lineage>
</organism>
<evidence type="ECO:0000313" key="14">
    <source>
        <dbReference type="Proteomes" id="UP000650524"/>
    </source>
</evidence>
<dbReference type="GO" id="GO:0008381">
    <property type="term" value="F:mechanosensitive monoatomic ion channel activity"/>
    <property type="evidence" value="ECO:0007669"/>
    <property type="project" value="InterPro"/>
</dbReference>
<evidence type="ECO:0000256" key="1">
    <source>
        <dbReference type="ARBA" id="ARBA00004651"/>
    </source>
</evidence>
<evidence type="ECO:0000256" key="6">
    <source>
        <dbReference type="ARBA" id="ARBA00023136"/>
    </source>
</evidence>
<keyword evidence="3" id="KW-1003">Cell membrane</keyword>
<feature type="signal peptide" evidence="8">
    <location>
        <begin position="1"/>
        <end position="28"/>
    </location>
</feature>
<feature type="domain" description="Moderate conductance mechanosensitive channel YbiO-like transmembrane helix 1" evidence="12">
    <location>
        <begin position="372"/>
        <end position="444"/>
    </location>
</feature>
<proteinExistence type="inferred from homology"/>
<dbReference type="InterPro" id="IPR011066">
    <property type="entry name" value="MscS_channel_C_sf"/>
</dbReference>
<keyword evidence="8" id="KW-0732">Signal</keyword>
<keyword evidence="5 7" id="KW-1133">Transmembrane helix</keyword>
<dbReference type="PANTHER" id="PTHR30460:SF0">
    <property type="entry name" value="MODERATE CONDUCTANCE MECHANOSENSITIVE CHANNEL YBIO"/>
    <property type="match status" value="1"/>
</dbReference>
<feature type="domain" description="Mechanosensitive ion channel MscS" evidence="9">
    <location>
        <begin position="553"/>
        <end position="618"/>
    </location>
</feature>
<comment type="caution">
    <text evidence="13">The sequence shown here is derived from an EMBL/GenBank/DDBJ whole genome shotgun (WGS) entry which is preliminary data.</text>
</comment>
<dbReference type="Gene3D" id="1.10.287.1260">
    <property type="match status" value="1"/>
</dbReference>
<dbReference type="Proteomes" id="UP000650524">
    <property type="component" value="Unassembled WGS sequence"/>
</dbReference>
<feature type="transmembrane region" description="Helical" evidence="7">
    <location>
        <begin position="211"/>
        <end position="234"/>
    </location>
</feature>
<dbReference type="SUPFAM" id="SSF82689">
    <property type="entry name" value="Mechanosensitive channel protein MscS (YggB), C-terminal domain"/>
    <property type="match status" value="1"/>
</dbReference>
<dbReference type="Pfam" id="PF00924">
    <property type="entry name" value="MS_channel_2nd"/>
    <property type="match status" value="1"/>
</dbReference>
<sequence>MRRINRRRFFHSLMPIFLLLFLSGPVHSQQSQKGASTDDLEDLLGVIESPTKREAFLNNLKGLIEARRTMEGKGEGAASKDEKQLRIVRLIFDRFEALSKDVRKAAAGMGVMLEEAPAAIGGIKRFLSQSENRARLFILFLDAAIAALAALIFAFFLRRPVRSATARMKDLPSRVAWGFVYVLFKAIPFAGLCVVFTIMSRVFPSYPAGHTIMLLFLVLLLLYQVAMATFRVLFSPDEARHRILALSDENANYLWIWMRRFAIYTFFYFMATRSFLWTHTALPYFSLLRGLLLIPFPVMLTVFILQIAREIRIQRKRGEEEDEPEDAPEKRGTRMMQALIRYWPILSVGYTWAIFLAFILRYERGFEYLFHATLGTVVTTLIMLLALRTMDWAFQRLFRINERVRQRFSGLEEKANRYVMIVRKGFAVAVTIVGLGAIGEIWGIPISDFVASDTGGLIILRAVAIIITLAVIISLIEISNALAAYLVKGKRRGEKKEITQKQKTLVPVIRTAVNIAAGFVGGIIILDRLGVNTTPILAGAGILGLAVGFGSQTLVKDLINGLFILFEESIRVGDFVMVDKRGGMVEAVGLRTVKLRDLNGTVHVIPNSSIKTLSNYSKVFSRTVMDVGVAYREDVDQVIAILEEVGEDLQNDPDYGKSILEPLEIFGLDRFEDSAVIIRARFKTKPLKQWGVKREFYRRMKRVFDERGIEIPFPHRTVYMGEPKEGPAPPMHVKIEENDISGPVSGQNCP</sequence>
<dbReference type="AlphaFoldDB" id="A0A8J6N188"/>